<keyword evidence="4 6" id="KW-1133">Transmembrane helix</keyword>
<keyword evidence="3 6" id="KW-0812">Transmembrane</keyword>
<keyword evidence="8" id="KW-1185">Reference proteome</keyword>
<evidence type="ECO:0000313" key="8">
    <source>
        <dbReference type="Proteomes" id="UP000078200"/>
    </source>
</evidence>
<evidence type="ECO:0000256" key="3">
    <source>
        <dbReference type="ARBA" id="ARBA00022692"/>
    </source>
</evidence>
<dbReference type="GO" id="GO:0016020">
    <property type="term" value="C:membrane"/>
    <property type="evidence" value="ECO:0007669"/>
    <property type="project" value="UniProtKB-SubCell"/>
</dbReference>
<feature type="transmembrane region" description="Helical" evidence="6">
    <location>
        <begin position="100"/>
        <end position="125"/>
    </location>
</feature>
<evidence type="ECO:0008006" key="9">
    <source>
        <dbReference type="Google" id="ProtNLM"/>
    </source>
</evidence>
<dbReference type="STRING" id="7395.A0A1A9VNJ7"/>
<dbReference type="VEuPathDB" id="VectorBase:GAUT042664"/>
<evidence type="ECO:0000256" key="6">
    <source>
        <dbReference type="SAM" id="Phobius"/>
    </source>
</evidence>
<evidence type="ECO:0000256" key="5">
    <source>
        <dbReference type="ARBA" id="ARBA00023136"/>
    </source>
</evidence>
<sequence>MVEYEQKKSCVGSRCAILNYSLEKTKLLQKEKPTDECDVHITPDSYTNNIIVADSSFYGYFIASFTINRIGSNNVLRVALAIGFVSGITLYWSYSSVMTLVIACVFITALCVSSTTLIGVSVNLFPTSMKEVLLNIV</sequence>
<dbReference type="EnsemblMetazoa" id="GAUT042664-RA">
    <property type="protein sequence ID" value="GAUT042664-PA"/>
    <property type="gene ID" value="GAUT042664"/>
</dbReference>
<dbReference type="SUPFAM" id="SSF103473">
    <property type="entry name" value="MFS general substrate transporter"/>
    <property type="match status" value="1"/>
</dbReference>
<keyword evidence="2" id="KW-0813">Transport</keyword>
<dbReference type="InterPro" id="IPR036259">
    <property type="entry name" value="MFS_trans_sf"/>
</dbReference>
<dbReference type="PANTHER" id="PTHR23511:SF36">
    <property type="entry name" value="EG:BACR7A4.13 PROTEIN-RELATED"/>
    <property type="match status" value="1"/>
</dbReference>
<organism evidence="7 8">
    <name type="scientific">Glossina austeni</name>
    <name type="common">Savannah tsetse fly</name>
    <dbReference type="NCBI Taxonomy" id="7395"/>
    <lineage>
        <taxon>Eukaryota</taxon>
        <taxon>Metazoa</taxon>
        <taxon>Ecdysozoa</taxon>
        <taxon>Arthropoda</taxon>
        <taxon>Hexapoda</taxon>
        <taxon>Insecta</taxon>
        <taxon>Pterygota</taxon>
        <taxon>Neoptera</taxon>
        <taxon>Endopterygota</taxon>
        <taxon>Diptera</taxon>
        <taxon>Brachycera</taxon>
        <taxon>Muscomorpha</taxon>
        <taxon>Hippoboscoidea</taxon>
        <taxon>Glossinidae</taxon>
        <taxon>Glossina</taxon>
    </lineage>
</organism>
<dbReference type="Gene3D" id="1.20.1250.20">
    <property type="entry name" value="MFS general substrate transporter like domains"/>
    <property type="match status" value="1"/>
</dbReference>
<evidence type="ECO:0000256" key="4">
    <source>
        <dbReference type="ARBA" id="ARBA00022989"/>
    </source>
</evidence>
<feature type="transmembrane region" description="Helical" evidence="6">
    <location>
        <begin position="75"/>
        <end position="94"/>
    </location>
</feature>
<comment type="subcellular location">
    <subcellularLocation>
        <location evidence="1">Membrane</location>
        <topology evidence="1">Multi-pass membrane protein</topology>
    </subcellularLocation>
</comment>
<protein>
    <recommendedName>
        <fullName evidence="9">Major facilitator superfamily (MFS) profile domain-containing protein</fullName>
    </recommendedName>
</protein>
<keyword evidence="5 6" id="KW-0472">Membrane</keyword>
<evidence type="ECO:0000313" key="7">
    <source>
        <dbReference type="EnsemblMetazoa" id="GAUT042664-PA"/>
    </source>
</evidence>
<accession>A0A1A9VNJ7</accession>
<evidence type="ECO:0000256" key="2">
    <source>
        <dbReference type="ARBA" id="ARBA00022448"/>
    </source>
</evidence>
<dbReference type="AlphaFoldDB" id="A0A1A9VNJ7"/>
<dbReference type="Proteomes" id="UP000078200">
    <property type="component" value="Unassembled WGS sequence"/>
</dbReference>
<name>A0A1A9VNJ7_GLOAU</name>
<dbReference type="PANTHER" id="PTHR23511">
    <property type="entry name" value="SYNAPTIC VESICLE GLYCOPROTEIN 2"/>
    <property type="match status" value="1"/>
</dbReference>
<reference evidence="7" key="1">
    <citation type="submission" date="2020-05" db="UniProtKB">
        <authorList>
            <consortium name="EnsemblMetazoa"/>
        </authorList>
    </citation>
    <scope>IDENTIFICATION</scope>
    <source>
        <strain evidence="7">TTRI</strain>
    </source>
</reference>
<proteinExistence type="predicted"/>
<evidence type="ECO:0000256" key="1">
    <source>
        <dbReference type="ARBA" id="ARBA00004141"/>
    </source>
</evidence>